<organism evidence="1 2">
    <name type="scientific">Mycteria americana</name>
    <name type="common">Wood stork</name>
    <dbReference type="NCBI Taxonomy" id="33587"/>
    <lineage>
        <taxon>Eukaryota</taxon>
        <taxon>Metazoa</taxon>
        <taxon>Chordata</taxon>
        <taxon>Craniata</taxon>
        <taxon>Vertebrata</taxon>
        <taxon>Euteleostomi</taxon>
        <taxon>Archelosauria</taxon>
        <taxon>Archosauria</taxon>
        <taxon>Dinosauria</taxon>
        <taxon>Saurischia</taxon>
        <taxon>Theropoda</taxon>
        <taxon>Coelurosauria</taxon>
        <taxon>Aves</taxon>
        <taxon>Neognathae</taxon>
        <taxon>Neoaves</taxon>
        <taxon>Aequornithes</taxon>
        <taxon>Ciconiiformes</taxon>
        <taxon>Ciconiidae</taxon>
        <taxon>Mycteria</taxon>
    </lineage>
</organism>
<gene>
    <name evidence="1" type="ORF">QYF61_007067</name>
</gene>
<evidence type="ECO:0008006" key="3">
    <source>
        <dbReference type="Google" id="ProtNLM"/>
    </source>
</evidence>
<proteinExistence type="predicted"/>
<comment type="caution">
    <text evidence="1">The sequence shown here is derived from an EMBL/GenBank/DDBJ whole genome shotgun (WGS) entry which is preliminary data.</text>
</comment>
<evidence type="ECO:0000313" key="2">
    <source>
        <dbReference type="Proteomes" id="UP001333110"/>
    </source>
</evidence>
<keyword evidence="2" id="KW-1185">Reference proteome</keyword>
<sequence>MIPAVVVGHKQFRRFMECICNFLTQVIKEPMNGSSLVDLINKEELVWDVKLSDSFAWSDHKMLEESSIWPAEGPAWKKERINLEIFSKRKKYKKVIGSSQQGFMKEKSCLAKMMAFYNEMTGSVNEVSAVHVFCLGFSKAFGTVSHKLIKYRQDKWSLTCIENWLNCWTERVVLSSTNFSWRPVTGSVPQGLILALLLSNDVVK</sequence>
<dbReference type="PANTHER" id="PTHR33332">
    <property type="entry name" value="REVERSE TRANSCRIPTASE DOMAIN-CONTAINING PROTEIN"/>
    <property type="match status" value="1"/>
</dbReference>
<dbReference type="AlphaFoldDB" id="A0AAN7S4R7"/>
<reference evidence="1 2" key="1">
    <citation type="journal article" date="2023" name="J. Hered.">
        <title>Chromosome-level genome of the wood stork (Mycteria americana) provides insight into avian chromosome evolution.</title>
        <authorList>
            <person name="Flamio R. Jr."/>
            <person name="Ramstad K.M."/>
        </authorList>
    </citation>
    <scope>NUCLEOTIDE SEQUENCE [LARGE SCALE GENOMIC DNA]</scope>
    <source>
        <strain evidence="1">JAX WOST 10</strain>
    </source>
</reference>
<evidence type="ECO:0000313" key="1">
    <source>
        <dbReference type="EMBL" id="KAK4819556.1"/>
    </source>
</evidence>
<accession>A0AAN7S4R7</accession>
<dbReference type="Proteomes" id="UP001333110">
    <property type="component" value="Unassembled WGS sequence"/>
</dbReference>
<name>A0AAN7S4R7_MYCAM</name>
<protein>
    <recommendedName>
        <fullName evidence="3">Reverse transcriptase</fullName>
    </recommendedName>
</protein>
<dbReference type="EMBL" id="JAUNZN010000006">
    <property type="protein sequence ID" value="KAK4819556.1"/>
    <property type="molecule type" value="Genomic_DNA"/>
</dbReference>